<dbReference type="InterPro" id="IPR050288">
    <property type="entry name" value="Cellulose_deg_GH3"/>
</dbReference>
<dbReference type="Pfam" id="PF00933">
    <property type="entry name" value="Glyco_hydro_3"/>
    <property type="match status" value="1"/>
</dbReference>
<dbReference type="InterPro" id="IPR036881">
    <property type="entry name" value="Glyco_hydro_3_C_sf"/>
</dbReference>
<keyword evidence="3" id="KW-0472">Membrane</keyword>
<dbReference type="Proteomes" id="UP001597041">
    <property type="component" value="Unassembled WGS sequence"/>
</dbReference>
<dbReference type="InterPro" id="IPR026891">
    <property type="entry name" value="Fn3-like"/>
</dbReference>
<dbReference type="Gene3D" id="2.60.40.10">
    <property type="entry name" value="Immunoglobulins"/>
    <property type="match status" value="1"/>
</dbReference>
<protein>
    <submittedName>
        <fullName evidence="6">Beta-glucosidase</fullName>
    </submittedName>
</protein>
<evidence type="ECO:0000256" key="3">
    <source>
        <dbReference type="SAM" id="Phobius"/>
    </source>
</evidence>
<feature type="domain" description="Fibronectin type III-like" evidence="5">
    <location>
        <begin position="682"/>
        <end position="753"/>
    </location>
</feature>
<keyword evidence="2" id="KW-0378">Hydrolase</keyword>
<sequence length="834" mass="91228">MKSKVKHISLALLMGISVLAPSGNGNVAFADDGNESNHNSTDDVPQLTGEEAIPEVIDAMTVEEKVSLLIGGNTEAHTEDGEVVGDSGEIPGSAGSTQAIERLGIPSITMADGPLGVSIDPTREDDDDTYYATKFPAPFVLGATWDVDMVNQVADATSDELSAYGIDLLLAPGLNIQSYLLNARNFEYYSEDPELTGELTKSFVNGVEENGIGTTLKHFAAFNQRENNEVDAIISQRALREIYLKGFETTVKEEDPWSIMPSYNQINGTFSSENEDLLTTILRDEWGFNGFAVTDWVSEGDTVDQIKSGTNLIMPGSEEEAQELIDAVNNGDLDESILDRNVEDMLHIIVQTPAFQEHEPSNEPDLNANSEVARQAAADGMVLLENRDDTLPFATDASVSVFGTPQIESMFGGRGSADVNAENEVNIIDGLKNAGITVNEDLSEEYASYIEELRSQEEYEAQDEGEPSFTMPQIPEMDITEEEAAQAAQESDVGIVTIATEHGYYESDRDEEDFYLNDSQKDMVNTVSEAFRAEGKPVVAILNTEGPIETASWEEEVDSILLSWQPGQELGNALADVLTGEVNPSGKLPQTFPVDYSDLPYADRYPGTNDNSEYGEFVYEEGIYVGYRYNTTFDMDPAYEFGYGQSYTDFEYSNIAVDKENFSDQVTVTANVENTGDVAGREVVQAYVSAPDGELEKPALELKSFDKTDELQPGESQTVHFELDAKDIASFDSNESAWIVEEGDYEVSIGASSADLKGTDQFHVDETFTVEEVTDALAPEAEINELSKNEGGDLPDTATNHHFMILSGLGLMLFAGTTLFVTMSRRRSKVKPEK</sequence>
<dbReference type="InterPro" id="IPR002772">
    <property type="entry name" value="Glyco_hydro_3_C"/>
</dbReference>
<keyword evidence="7" id="KW-1185">Reference proteome</keyword>
<dbReference type="Pfam" id="PF14310">
    <property type="entry name" value="Fn3-like"/>
    <property type="match status" value="1"/>
</dbReference>
<evidence type="ECO:0000256" key="4">
    <source>
        <dbReference type="SAM" id="SignalP"/>
    </source>
</evidence>
<dbReference type="InterPro" id="IPR013783">
    <property type="entry name" value="Ig-like_fold"/>
</dbReference>
<dbReference type="SUPFAM" id="SSF52279">
    <property type="entry name" value="Beta-D-glucan exohydrolase, C-terminal domain"/>
    <property type="match status" value="1"/>
</dbReference>
<dbReference type="PRINTS" id="PR00133">
    <property type="entry name" value="GLHYDRLASE3"/>
</dbReference>
<evidence type="ECO:0000256" key="1">
    <source>
        <dbReference type="ARBA" id="ARBA00005336"/>
    </source>
</evidence>
<comment type="caution">
    <text evidence="6">The sequence shown here is derived from an EMBL/GenBank/DDBJ whole genome shotgun (WGS) entry which is preliminary data.</text>
</comment>
<comment type="similarity">
    <text evidence="1">Belongs to the glycosyl hydrolase 3 family.</text>
</comment>
<dbReference type="Pfam" id="PF01915">
    <property type="entry name" value="Glyco_hydro_3_C"/>
    <property type="match status" value="1"/>
</dbReference>
<evidence type="ECO:0000256" key="2">
    <source>
        <dbReference type="ARBA" id="ARBA00022801"/>
    </source>
</evidence>
<proteinExistence type="inferred from homology"/>
<evidence type="ECO:0000313" key="6">
    <source>
        <dbReference type="EMBL" id="MFD1067057.1"/>
    </source>
</evidence>
<dbReference type="InterPro" id="IPR001764">
    <property type="entry name" value="Glyco_hydro_3_N"/>
</dbReference>
<feature type="signal peptide" evidence="4">
    <location>
        <begin position="1"/>
        <end position="30"/>
    </location>
</feature>
<feature type="chain" id="PRO_5045143254" evidence="4">
    <location>
        <begin position="31"/>
        <end position="834"/>
    </location>
</feature>
<dbReference type="PANTHER" id="PTHR42715:SF10">
    <property type="entry name" value="BETA-GLUCOSIDASE"/>
    <property type="match status" value="1"/>
</dbReference>
<reference evidence="7" key="1">
    <citation type="journal article" date="2019" name="Int. J. Syst. Evol. Microbiol.">
        <title>The Global Catalogue of Microorganisms (GCM) 10K type strain sequencing project: providing services to taxonomists for standard genome sequencing and annotation.</title>
        <authorList>
            <consortium name="The Broad Institute Genomics Platform"/>
            <consortium name="The Broad Institute Genome Sequencing Center for Infectious Disease"/>
            <person name="Wu L."/>
            <person name="Ma J."/>
        </authorList>
    </citation>
    <scope>NUCLEOTIDE SEQUENCE [LARGE SCALE GENOMIC DNA]</scope>
    <source>
        <strain evidence="7">CCUG 56608</strain>
    </source>
</reference>
<gene>
    <name evidence="6" type="ORF">ACFQ19_13625</name>
</gene>
<dbReference type="EMBL" id="JBHTKK010000017">
    <property type="protein sequence ID" value="MFD1067057.1"/>
    <property type="molecule type" value="Genomic_DNA"/>
</dbReference>
<dbReference type="InterPro" id="IPR017853">
    <property type="entry name" value="GH"/>
</dbReference>
<dbReference type="RefSeq" id="WP_379592968.1">
    <property type="nucleotide sequence ID" value="NZ_JBHTKK010000017.1"/>
</dbReference>
<keyword evidence="3" id="KW-1133">Transmembrane helix</keyword>
<feature type="transmembrane region" description="Helical" evidence="3">
    <location>
        <begin position="803"/>
        <end position="824"/>
    </location>
</feature>
<dbReference type="Gene3D" id="3.20.20.300">
    <property type="entry name" value="Glycoside hydrolase, family 3, N-terminal domain"/>
    <property type="match status" value="1"/>
</dbReference>
<dbReference type="SUPFAM" id="SSF51445">
    <property type="entry name" value="(Trans)glycosidases"/>
    <property type="match status" value="1"/>
</dbReference>
<evidence type="ECO:0000259" key="5">
    <source>
        <dbReference type="SMART" id="SM01217"/>
    </source>
</evidence>
<name>A0ABW3NH75_9BACI</name>
<dbReference type="Gene3D" id="3.40.50.1700">
    <property type="entry name" value="Glycoside hydrolase family 3 C-terminal domain"/>
    <property type="match status" value="1"/>
</dbReference>
<organism evidence="6 7">
    <name type="scientific">Oceanobacillus locisalsi</name>
    <dbReference type="NCBI Taxonomy" id="546107"/>
    <lineage>
        <taxon>Bacteria</taxon>
        <taxon>Bacillati</taxon>
        <taxon>Bacillota</taxon>
        <taxon>Bacilli</taxon>
        <taxon>Bacillales</taxon>
        <taxon>Bacillaceae</taxon>
        <taxon>Oceanobacillus</taxon>
    </lineage>
</organism>
<accession>A0ABW3NH75</accession>
<keyword evidence="4" id="KW-0732">Signal</keyword>
<dbReference type="SMART" id="SM01217">
    <property type="entry name" value="Fn3_like"/>
    <property type="match status" value="1"/>
</dbReference>
<evidence type="ECO:0000313" key="7">
    <source>
        <dbReference type="Proteomes" id="UP001597041"/>
    </source>
</evidence>
<dbReference type="PANTHER" id="PTHR42715">
    <property type="entry name" value="BETA-GLUCOSIDASE"/>
    <property type="match status" value="1"/>
</dbReference>
<dbReference type="InterPro" id="IPR036962">
    <property type="entry name" value="Glyco_hydro_3_N_sf"/>
</dbReference>
<keyword evidence="3" id="KW-0812">Transmembrane</keyword>